<evidence type="ECO:0000256" key="3">
    <source>
        <dbReference type="ARBA" id="ARBA00022692"/>
    </source>
</evidence>
<keyword evidence="5 6" id="KW-0472">Membrane</keyword>
<evidence type="ECO:0000256" key="2">
    <source>
        <dbReference type="ARBA" id="ARBA00022475"/>
    </source>
</evidence>
<keyword evidence="4 6" id="KW-1133">Transmembrane helix</keyword>
<feature type="transmembrane region" description="Helical" evidence="6">
    <location>
        <begin position="231"/>
        <end position="251"/>
    </location>
</feature>
<gene>
    <name evidence="8" type="ORF">EXD82_09410</name>
</gene>
<dbReference type="Pfam" id="PF02687">
    <property type="entry name" value="FtsX"/>
    <property type="match status" value="1"/>
</dbReference>
<keyword evidence="2" id="KW-1003">Cell membrane</keyword>
<evidence type="ECO:0000259" key="7">
    <source>
        <dbReference type="Pfam" id="PF02687"/>
    </source>
</evidence>
<evidence type="ECO:0000256" key="1">
    <source>
        <dbReference type="ARBA" id="ARBA00004651"/>
    </source>
</evidence>
<feature type="transmembrane region" description="Helical" evidence="6">
    <location>
        <begin position="135"/>
        <end position="157"/>
    </location>
</feature>
<evidence type="ECO:0000256" key="5">
    <source>
        <dbReference type="ARBA" id="ARBA00023136"/>
    </source>
</evidence>
<accession>A0A544QT76</accession>
<dbReference type="Proteomes" id="UP000317863">
    <property type="component" value="Unassembled WGS sequence"/>
</dbReference>
<dbReference type="EMBL" id="SGJB01000020">
    <property type="protein sequence ID" value="TQQ83902.1"/>
    <property type="molecule type" value="Genomic_DNA"/>
</dbReference>
<feature type="domain" description="ABC3 transporter permease C-terminal" evidence="7">
    <location>
        <begin position="139"/>
        <end position="250"/>
    </location>
</feature>
<keyword evidence="9" id="KW-1185">Reference proteome</keyword>
<sequence>MILKDILKNKNRFVNIFLIFSSIIIILSILSTILIYNILDEKNFIESNFKNYSIYINNPDMNTYYKLKNHAFVRESYISNKDKRMYIEFKDLNKWNFMKLNKMLDKFLEDTNINHKKVVINDSFEYSKMVICENVGTYIIILVLFILLSCIIIKITVESHINKSIKDIAIFQTVGGTERQIKYILYSQGFYIAVISFFISYLIVLVLKSMINSFIISELKYNSYIDSSKGYTFIICIIISIFSIYIVFILLQKKYLYSIKRIDIFQIIKSIPDLSKKIRKNLF</sequence>
<feature type="transmembrane region" description="Helical" evidence="6">
    <location>
        <begin position="189"/>
        <end position="211"/>
    </location>
</feature>
<evidence type="ECO:0000256" key="4">
    <source>
        <dbReference type="ARBA" id="ARBA00022989"/>
    </source>
</evidence>
<organism evidence="8 9">
    <name type="scientific">Peptacetobacter hominis</name>
    <dbReference type="NCBI Taxonomy" id="2743610"/>
    <lineage>
        <taxon>Bacteria</taxon>
        <taxon>Bacillati</taxon>
        <taxon>Bacillota</taxon>
        <taxon>Clostridia</taxon>
        <taxon>Peptostreptococcales</taxon>
        <taxon>Peptostreptococcaceae</taxon>
        <taxon>Peptacetobacter</taxon>
    </lineage>
</organism>
<protein>
    <submittedName>
        <fullName evidence="8">ABC transporter permease</fullName>
    </submittedName>
</protein>
<comment type="subcellular location">
    <subcellularLocation>
        <location evidence="1">Cell membrane</location>
        <topology evidence="1">Multi-pass membrane protein</topology>
    </subcellularLocation>
</comment>
<evidence type="ECO:0000256" key="6">
    <source>
        <dbReference type="SAM" id="Phobius"/>
    </source>
</evidence>
<evidence type="ECO:0000313" key="8">
    <source>
        <dbReference type="EMBL" id="TQQ83902.1"/>
    </source>
</evidence>
<dbReference type="AlphaFoldDB" id="A0A544QT76"/>
<feature type="transmembrane region" description="Helical" evidence="6">
    <location>
        <begin position="12"/>
        <end position="39"/>
    </location>
</feature>
<keyword evidence="3 6" id="KW-0812">Transmembrane</keyword>
<name>A0A544QT76_9FIRM</name>
<comment type="caution">
    <text evidence="8">The sequence shown here is derived from an EMBL/GenBank/DDBJ whole genome shotgun (WGS) entry which is preliminary data.</text>
</comment>
<proteinExistence type="predicted"/>
<reference evidence="8 9" key="1">
    <citation type="submission" date="2019-02" db="EMBL/GenBank/DDBJ databases">
        <title>Peptostreptococcaceae bacterium ZHW00191 nov., a new bacterium isolated from the human gut.</title>
        <authorList>
            <person name="Zhou H.-W."/>
            <person name="Chen X.-J."/>
        </authorList>
    </citation>
    <scope>NUCLEOTIDE SEQUENCE [LARGE SCALE GENOMIC DNA]</scope>
    <source>
        <strain evidence="8 9">ZHW00191</strain>
    </source>
</reference>
<dbReference type="InterPro" id="IPR003838">
    <property type="entry name" value="ABC3_permease_C"/>
</dbReference>
<dbReference type="RefSeq" id="WP_142536662.1">
    <property type="nucleotide sequence ID" value="NZ_SGJB01000020.1"/>
</dbReference>
<dbReference type="GO" id="GO:0005886">
    <property type="term" value="C:plasma membrane"/>
    <property type="evidence" value="ECO:0007669"/>
    <property type="project" value="UniProtKB-SubCell"/>
</dbReference>
<evidence type="ECO:0000313" key="9">
    <source>
        <dbReference type="Proteomes" id="UP000317863"/>
    </source>
</evidence>